<proteinExistence type="predicted"/>
<dbReference type="Proteomes" id="UP000614601">
    <property type="component" value="Unassembled WGS sequence"/>
</dbReference>
<dbReference type="EMBL" id="CAJFDH010000003">
    <property type="protein sequence ID" value="CAD5214306.1"/>
    <property type="molecule type" value="Genomic_DNA"/>
</dbReference>
<accession>A0A811KG31</accession>
<organism evidence="1 2">
    <name type="scientific">Bursaphelenchus okinawaensis</name>
    <dbReference type="NCBI Taxonomy" id="465554"/>
    <lineage>
        <taxon>Eukaryota</taxon>
        <taxon>Metazoa</taxon>
        <taxon>Ecdysozoa</taxon>
        <taxon>Nematoda</taxon>
        <taxon>Chromadorea</taxon>
        <taxon>Rhabditida</taxon>
        <taxon>Tylenchina</taxon>
        <taxon>Tylenchomorpha</taxon>
        <taxon>Aphelenchoidea</taxon>
        <taxon>Aphelenchoididae</taxon>
        <taxon>Bursaphelenchus</taxon>
    </lineage>
</organism>
<sequence>MTTATMRSASVAASRPSLMELAQNAGLLQLSPSDLVFEANQPGFAYYDFVMSLSHLPDCLGDGFEVYLAKLDQQTNLEWFETLKISKGQLKEHNLPSTELAIITLGVLTWREELRQARLLCLVSQLHGPSDEQTPALEALKRACGKFKCVHHVMATGERRSSLGSLESKKEQHFKVSESMKLRVLMCQTRTEHTQLPQQAIREGKYLLTAGGNPFLCLCFPLS</sequence>
<comment type="caution">
    <text evidence="1">The sequence shown here is derived from an EMBL/GenBank/DDBJ whole genome shotgun (WGS) entry which is preliminary data.</text>
</comment>
<dbReference type="EMBL" id="CAJFCW020000003">
    <property type="protein sequence ID" value="CAG9102503.1"/>
    <property type="molecule type" value="Genomic_DNA"/>
</dbReference>
<protein>
    <submittedName>
        <fullName evidence="1">Uncharacterized protein</fullName>
    </submittedName>
</protein>
<keyword evidence="2" id="KW-1185">Reference proteome</keyword>
<evidence type="ECO:0000313" key="1">
    <source>
        <dbReference type="EMBL" id="CAD5214306.1"/>
    </source>
</evidence>
<dbReference type="Proteomes" id="UP000783686">
    <property type="component" value="Unassembled WGS sequence"/>
</dbReference>
<evidence type="ECO:0000313" key="2">
    <source>
        <dbReference type="Proteomes" id="UP000614601"/>
    </source>
</evidence>
<name>A0A811KG31_9BILA</name>
<dbReference type="AlphaFoldDB" id="A0A811KG31"/>
<dbReference type="OrthoDB" id="5781391at2759"/>
<reference evidence="1" key="1">
    <citation type="submission" date="2020-09" db="EMBL/GenBank/DDBJ databases">
        <authorList>
            <person name="Kikuchi T."/>
        </authorList>
    </citation>
    <scope>NUCLEOTIDE SEQUENCE</scope>
    <source>
        <strain evidence="1">SH1</strain>
    </source>
</reference>
<gene>
    <name evidence="1" type="ORF">BOKJ2_LOCUS5527</name>
</gene>